<dbReference type="OrthoDB" id="5523782at2"/>
<feature type="signal peptide" evidence="1">
    <location>
        <begin position="1"/>
        <end position="30"/>
    </location>
</feature>
<keyword evidence="3" id="KW-1185">Reference proteome</keyword>
<organism evidence="2 3">
    <name type="scientific">Stigmatella aurantiaca</name>
    <dbReference type="NCBI Taxonomy" id="41"/>
    <lineage>
        <taxon>Bacteria</taxon>
        <taxon>Pseudomonadati</taxon>
        <taxon>Myxococcota</taxon>
        <taxon>Myxococcia</taxon>
        <taxon>Myxococcales</taxon>
        <taxon>Cystobacterineae</taxon>
        <taxon>Archangiaceae</taxon>
        <taxon>Stigmatella</taxon>
    </lineage>
</organism>
<evidence type="ECO:0000256" key="1">
    <source>
        <dbReference type="SAM" id="SignalP"/>
    </source>
</evidence>
<name>A0A1H7P222_STIAU</name>
<gene>
    <name evidence="2" type="ORF">SAMN05444354_105129</name>
</gene>
<evidence type="ECO:0000313" key="2">
    <source>
        <dbReference type="EMBL" id="SEL29117.1"/>
    </source>
</evidence>
<dbReference type="EMBL" id="FOAP01000005">
    <property type="protein sequence ID" value="SEL29117.1"/>
    <property type="molecule type" value="Genomic_DNA"/>
</dbReference>
<dbReference type="PROSITE" id="PS51257">
    <property type="entry name" value="PROKAR_LIPOPROTEIN"/>
    <property type="match status" value="1"/>
</dbReference>
<proteinExistence type="predicted"/>
<evidence type="ECO:0000313" key="3">
    <source>
        <dbReference type="Proteomes" id="UP000182719"/>
    </source>
</evidence>
<dbReference type="AlphaFoldDB" id="A0A1H7P222"/>
<reference evidence="3" key="1">
    <citation type="submission" date="2016-10" db="EMBL/GenBank/DDBJ databases">
        <authorList>
            <person name="Varghese N."/>
            <person name="Submissions S."/>
        </authorList>
    </citation>
    <scope>NUCLEOTIDE SEQUENCE [LARGE SCALE GENOMIC DNA]</scope>
    <source>
        <strain evidence="3">DSM 17044</strain>
    </source>
</reference>
<evidence type="ECO:0008006" key="4">
    <source>
        <dbReference type="Google" id="ProtNLM"/>
    </source>
</evidence>
<protein>
    <recommendedName>
        <fullName evidence="4">Lipoprotein</fullName>
    </recommendedName>
</protein>
<feature type="chain" id="PRO_5010332921" description="Lipoprotein" evidence="1">
    <location>
        <begin position="31"/>
        <end position="209"/>
    </location>
</feature>
<sequence>MNGKKNGMRLFSVVMGLAVLSGCGANGPQAADTLQAQPAKVEVKVAEARPSHLPDFKLEQMSVLLDGKVQTMGSLSGAKGPLSVIVDEESLKTGVARAYRTSEEFDAYVANQNKHCATSDVSAADTTSQCVFYDTLGCAGWTLRLAINCGYAAGDLASLLTVQSFGLGCGTTFICPTADCSGSCLAATGPAGACVDITSGLVQCAGCAN</sequence>
<keyword evidence="1" id="KW-0732">Signal</keyword>
<dbReference type="Proteomes" id="UP000182719">
    <property type="component" value="Unassembled WGS sequence"/>
</dbReference>
<accession>A0A1H7P222</accession>